<keyword evidence="2 8" id="KW-0479">Metal-binding</keyword>
<dbReference type="InterPro" id="IPR015376">
    <property type="entry name" value="Znr_NADH_PPase"/>
</dbReference>
<dbReference type="EMBL" id="FOUI01000007">
    <property type="protein sequence ID" value="SFM53341.1"/>
    <property type="molecule type" value="Genomic_DNA"/>
</dbReference>
<keyword evidence="3 8" id="KW-0378">Hydrolase</keyword>
<dbReference type="GO" id="GO:0030145">
    <property type="term" value="F:manganese ion binding"/>
    <property type="evidence" value="ECO:0007669"/>
    <property type="project" value="UniProtKB-UniRule"/>
</dbReference>
<comment type="function">
    <text evidence="8">mRNA decapping enzyme that specifically removes the nicotinamide adenine dinucleotide (NAD) cap from a subset of mRNAs by hydrolyzing the diphosphate linkage to produce nicotinamide mononucleotide (NMN) and 5' monophosphate mRNA. The NAD-cap is present at the 5'-end of some mRNAs and stabilizes RNA against 5'-processing. Has preference for mRNAs with a 5'-end purine. Catalyzes the hydrolysis of a broad range of dinucleotide pyrophosphates.</text>
</comment>
<comment type="catalytic activity">
    <reaction evidence="7">
        <text>a 5'-end NAD(+)-phospho-ribonucleoside in mRNA + H2O = a 5'-end phospho-adenosine-phospho-ribonucleoside in mRNA + beta-nicotinamide D-ribonucleotide + 2 H(+)</text>
        <dbReference type="Rhea" id="RHEA:60876"/>
        <dbReference type="Rhea" id="RHEA-COMP:15698"/>
        <dbReference type="Rhea" id="RHEA-COMP:15719"/>
        <dbReference type="ChEBI" id="CHEBI:14649"/>
        <dbReference type="ChEBI" id="CHEBI:15377"/>
        <dbReference type="ChEBI" id="CHEBI:15378"/>
        <dbReference type="ChEBI" id="CHEBI:144029"/>
        <dbReference type="ChEBI" id="CHEBI:144051"/>
    </reaction>
    <physiologicalReaction direction="left-to-right" evidence="7">
        <dbReference type="Rhea" id="RHEA:60877"/>
    </physiologicalReaction>
</comment>
<dbReference type="PANTHER" id="PTHR42904:SF6">
    <property type="entry name" value="NAD-CAPPED RNA HYDROLASE NUDT12"/>
    <property type="match status" value="1"/>
</dbReference>
<comment type="similarity">
    <text evidence="1 8">Belongs to the Nudix hydrolase family. NudC subfamily.</text>
</comment>
<comment type="catalytic activity">
    <reaction evidence="8">
        <text>NAD(+) + H2O = beta-nicotinamide D-ribonucleotide + AMP + 2 H(+)</text>
        <dbReference type="Rhea" id="RHEA:11800"/>
        <dbReference type="ChEBI" id="CHEBI:14649"/>
        <dbReference type="ChEBI" id="CHEBI:15377"/>
        <dbReference type="ChEBI" id="CHEBI:15378"/>
        <dbReference type="ChEBI" id="CHEBI:57540"/>
        <dbReference type="ChEBI" id="CHEBI:456215"/>
        <dbReference type="EC" id="3.6.1.22"/>
    </reaction>
</comment>
<feature type="binding site" evidence="8">
    <location>
        <position position="235"/>
    </location>
    <ligand>
        <name>a divalent metal cation</name>
        <dbReference type="ChEBI" id="CHEBI:60240"/>
        <label>1</label>
    </ligand>
</feature>
<feature type="binding site" evidence="8">
    <location>
        <position position="127"/>
    </location>
    <ligand>
        <name>substrate</name>
    </ligand>
</feature>
<evidence type="ECO:0000256" key="8">
    <source>
        <dbReference type="HAMAP-Rule" id="MF_00297"/>
    </source>
</evidence>
<evidence type="ECO:0000256" key="2">
    <source>
        <dbReference type="ARBA" id="ARBA00022723"/>
    </source>
</evidence>
<feature type="binding site" evidence="8">
    <location>
        <position position="114"/>
    </location>
    <ligand>
        <name>Zn(2+)</name>
        <dbReference type="ChEBI" id="CHEBI:29105"/>
    </ligand>
</feature>
<feature type="binding site" evidence="8">
    <location>
        <begin position="208"/>
        <end position="215"/>
    </location>
    <ligand>
        <name>substrate</name>
    </ligand>
</feature>
<keyword evidence="5 8" id="KW-0520">NAD</keyword>
<dbReference type="Pfam" id="PF09297">
    <property type="entry name" value="Zn_ribbon_NUD"/>
    <property type="match status" value="1"/>
</dbReference>
<protein>
    <recommendedName>
        <fullName evidence="8">NAD-capped RNA hydrolase NudC</fullName>
        <shortName evidence="8">DeNADding enzyme NudC</shortName>
        <ecNumber evidence="8">3.6.1.-</ecNumber>
    </recommendedName>
    <alternativeName>
        <fullName evidence="8">NADH pyrophosphatase</fullName>
        <ecNumber evidence="8">3.6.1.22</ecNumber>
    </alternativeName>
</protein>
<reference evidence="11" key="1">
    <citation type="submission" date="2016-10" db="EMBL/GenBank/DDBJ databases">
        <authorList>
            <person name="Varghese N."/>
            <person name="Submissions S."/>
        </authorList>
    </citation>
    <scope>NUCLEOTIDE SEQUENCE [LARGE SCALE GENOMIC DNA]</scope>
    <source>
        <strain evidence="11">DSM 24213</strain>
    </source>
</reference>
<dbReference type="EC" id="3.6.1.22" evidence="8"/>
<dbReference type="GO" id="GO:0000287">
    <property type="term" value="F:magnesium ion binding"/>
    <property type="evidence" value="ECO:0007669"/>
    <property type="project" value="UniProtKB-UniRule"/>
</dbReference>
<evidence type="ECO:0000256" key="5">
    <source>
        <dbReference type="ARBA" id="ARBA00023027"/>
    </source>
</evidence>
<dbReference type="CDD" id="cd03429">
    <property type="entry name" value="NUDIX_NADH_pyrophosphatase_Nudt13"/>
    <property type="match status" value="1"/>
</dbReference>
<dbReference type="Gene3D" id="3.90.79.10">
    <property type="entry name" value="Nucleoside Triphosphate Pyrophosphohydrolase"/>
    <property type="match status" value="1"/>
</dbReference>
<evidence type="ECO:0000256" key="1">
    <source>
        <dbReference type="ARBA" id="ARBA00009595"/>
    </source>
</evidence>
<keyword evidence="11" id="KW-1185">Reference proteome</keyword>
<proteinExistence type="inferred from homology"/>
<dbReference type="GO" id="GO:0005829">
    <property type="term" value="C:cytosol"/>
    <property type="evidence" value="ECO:0007669"/>
    <property type="project" value="TreeGrafter"/>
</dbReference>
<dbReference type="SUPFAM" id="SSF55811">
    <property type="entry name" value="Nudix"/>
    <property type="match status" value="2"/>
</dbReference>
<evidence type="ECO:0000313" key="11">
    <source>
        <dbReference type="Proteomes" id="UP000243629"/>
    </source>
</evidence>
<name>A0A1I4RM76_9GAMM</name>
<dbReference type="InterPro" id="IPR015375">
    <property type="entry name" value="NADH_PPase-like_N"/>
</dbReference>
<keyword evidence="8" id="KW-0862">Zinc</keyword>
<evidence type="ECO:0000256" key="4">
    <source>
        <dbReference type="ARBA" id="ARBA00022842"/>
    </source>
</evidence>
<feature type="binding site" evidence="8">
    <location>
        <position position="235"/>
    </location>
    <ligand>
        <name>a divalent metal cation</name>
        <dbReference type="ChEBI" id="CHEBI:60240"/>
        <label>3</label>
    </ligand>
</feature>
<gene>
    <name evidence="8" type="primary">nudC</name>
    <name evidence="10" type="ORF">SAMN05216217_10774</name>
</gene>
<dbReference type="GO" id="GO:0000210">
    <property type="term" value="F:NAD+ diphosphatase activity"/>
    <property type="evidence" value="ECO:0007669"/>
    <property type="project" value="UniProtKB-UniRule"/>
</dbReference>
<feature type="binding site" evidence="8">
    <location>
        <position position="194"/>
    </location>
    <ligand>
        <name>a divalent metal cation</name>
        <dbReference type="ChEBI" id="CHEBI:60240"/>
        <label>1</label>
    </ligand>
</feature>
<comment type="cofactor">
    <cofactor evidence="8">
        <name>Mg(2+)</name>
        <dbReference type="ChEBI" id="CHEBI:18420"/>
    </cofactor>
    <cofactor evidence="8">
        <name>Mn(2+)</name>
        <dbReference type="ChEBI" id="CHEBI:29035"/>
    </cofactor>
    <text evidence="8">Divalent metal cations. Mg(2+) or Mn(2+).</text>
</comment>
<feature type="binding site" evidence="8">
    <location>
        <position position="194"/>
    </location>
    <ligand>
        <name>a divalent metal cation</name>
        <dbReference type="ChEBI" id="CHEBI:60240"/>
        <label>3</label>
    </ligand>
</feature>
<dbReference type="GO" id="GO:0006742">
    <property type="term" value="P:NADP+ catabolic process"/>
    <property type="evidence" value="ECO:0007669"/>
    <property type="project" value="TreeGrafter"/>
</dbReference>
<dbReference type="InterPro" id="IPR050241">
    <property type="entry name" value="NAD-cap_RNA_hydrolase_NudC"/>
</dbReference>
<dbReference type="InterPro" id="IPR022925">
    <property type="entry name" value="RNA_Hydrolase_NudC"/>
</dbReference>
<evidence type="ECO:0000256" key="3">
    <source>
        <dbReference type="ARBA" id="ARBA00022801"/>
    </source>
</evidence>
<feature type="binding site" evidence="8">
    <location>
        <position position="190"/>
    </location>
    <ligand>
        <name>a divalent metal cation</name>
        <dbReference type="ChEBI" id="CHEBI:60240"/>
        <label>2</label>
    </ligand>
</feature>
<feature type="binding site" evidence="8">
    <location>
        <position position="132"/>
    </location>
    <ligand>
        <name>Zn(2+)</name>
        <dbReference type="ChEBI" id="CHEBI:29105"/>
    </ligand>
</feature>
<dbReference type="InterPro" id="IPR049734">
    <property type="entry name" value="NudC-like_C"/>
</dbReference>
<comment type="subunit">
    <text evidence="8">Homodimer.</text>
</comment>
<feature type="short sequence motif" description="Nudix box" evidence="8">
    <location>
        <begin position="175"/>
        <end position="196"/>
    </location>
</feature>
<dbReference type="EC" id="3.6.1.-" evidence="8"/>
<dbReference type="PROSITE" id="PS00893">
    <property type="entry name" value="NUDIX_BOX"/>
    <property type="match status" value="1"/>
</dbReference>
<dbReference type="Proteomes" id="UP000243629">
    <property type="component" value="Unassembled WGS sequence"/>
</dbReference>
<feature type="binding site" evidence="8">
    <location>
        <position position="140"/>
    </location>
    <ligand>
        <name>substrate</name>
    </ligand>
</feature>
<dbReference type="InterPro" id="IPR015797">
    <property type="entry name" value="NUDIX_hydrolase-like_dom_sf"/>
</dbReference>
<feature type="binding site" evidence="8">
    <location>
        <position position="84"/>
    </location>
    <ligand>
        <name>substrate</name>
    </ligand>
</feature>
<dbReference type="STRING" id="1720063.SAMN05216217_10774"/>
<feature type="binding site" evidence="8">
    <location>
        <position position="190"/>
    </location>
    <ligand>
        <name>a divalent metal cation</name>
        <dbReference type="ChEBI" id="CHEBI:60240"/>
        <label>3</label>
    </ligand>
</feature>
<evidence type="ECO:0000256" key="6">
    <source>
        <dbReference type="ARBA" id="ARBA00023211"/>
    </source>
</evidence>
<dbReference type="AlphaFoldDB" id="A0A1I4RM76"/>
<dbReference type="RefSeq" id="WP_093475355.1">
    <property type="nucleotide sequence ID" value="NZ_FOUI01000007.1"/>
</dbReference>
<comment type="cofactor">
    <cofactor evidence="8">
        <name>Zn(2+)</name>
        <dbReference type="ChEBI" id="CHEBI:29105"/>
    </cofactor>
    <text evidence="8">Binds 1 zinc ion per subunit.</text>
</comment>
<feature type="binding site" evidence="8">
    <location>
        <position position="174"/>
    </location>
    <ligand>
        <name>a divalent metal cation</name>
        <dbReference type="ChEBI" id="CHEBI:60240"/>
        <label>1</label>
    </ligand>
</feature>
<keyword evidence="4 8" id="KW-0460">Magnesium</keyword>
<dbReference type="OrthoDB" id="9791656at2"/>
<dbReference type="GO" id="GO:0110153">
    <property type="term" value="F:RNA NAD-cap (NMN-forming) hydrolase activity"/>
    <property type="evidence" value="ECO:0007669"/>
    <property type="project" value="RHEA"/>
</dbReference>
<keyword evidence="6 8" id="KW-0464">Manganese</keyword>
<dbReference type="InterPro" id="IPR020084">
    <property type="entry name" value="NUDIX_hydrolase_CS"/>
</dbReference>
<feature type="domain" description="Nudix hydrolase" evidence="9">
    <location>
        <begin position="141"/>
        <end position="265"/>
    </location>
</feature>
<accession>A0A1I4RM76</accession>
<comment type="catalytic activity">
    <reaction evidence="8">
        <text>NADH + H2O = reduced beta-nicotinamide D-ribonucleotide + AMP + 2 H(+)</text>
        <dbReference type="Rhea" id="RHEA:48868"/>
        <dbReference type="ChEBI" id="CHEBI:15377"/>
        <dbReference type="ChEBI" id="CHEBI:15378"/>
        <dbReference type="ChEBI" id="CHEBI:57945"/>
        <dbReference type="ChEBI" id="CHEBI:90832"/>
        <dbReference type="ChEBI" id="CHEBI:456215"/>
        <dbReference type="EC" id="3.6.1.22"/>
    </reaction>
</comment>
<dbReference type="PANTHER" id="PTHR42904">
    <property type="entry name" value="NUDIX HYDROLASE, NUDC SUBFAMILY"/>
    <property type="match status" value="1"/>
</dbReference>
<dbReference type="GO" id="GO:0019677">
    <property type="term" value="P:NAD+ catabolic process"/>
    <property type="evidence" value="ECO:0007669"/>
    <property type="project" value="TreeGrafter"/>
</dbReference>
<sequence length="278" mass="30712">MIDRTSSFTPLAGVPQSTAQRVVLISGELVASLDGRVLLDPDQARFLVDVSGRISLGHVDGQLCEMWQVAHPDSAGGLVWHELRSVIGQVDSLTFRVLGLARQLAEWQQSHRYCGSCGAPTRLVETERALQCEACDLRQYPKLAPCVIVLVTRGEELLLARSPRFRPGFFSTLAGFIEPGESAEECVEREVAEEVGLRIGQLQYLGSQNWPFPNSLMLGFHASYLSGDIVPQPGEIEEADWWHPDHLPGLPPQGSISRWLIDCHLADLRGEPRPPIPH</sequence>
<dbReference type="NCBIfam" id="NF001299">
    <property type="entry name" value="PRK00241.1"/>
    <property type="match status" value="1"/>
</dbReference>
<evidence type="ECO:0000256" key="7">
    <source>
        <dbReference type="ARBA" id="ARBA00023679"/>
    </source>
</evidence>
<dbReference type="Pfam" id="PF09296">
    <property type="entry name" value="NUDIX-like"/>
    <property type="match status" value="1"/>
</dbReference>
<evidence type="ECO:0000259" key="9">
    <source>
        <dbReference type="PROSITE" id="PS51462"/>
    </source>
</evidence>
<dbReference type="GO" id="GO:0008270">
    <property type="term" value="F:zinc ion binding"/>
    <property type="evidence" value="ECO:0007669"/>
    <property type="project" value="UniProtKB-UniRule"/>
</dbReference>
<dbReference type="Pfam" id="PF00293">
    <property type="entry name" value="NUDIX"/>
    <property type="match status" value="1"/>
</dbReference>
<evidence type="ECO:0000313" key="10">
    <source>
        <dbReference type="EMBL" id="SFM53341.1"/>
    </source>
</evidence>
<dbReference type="HAMAP" id="MF_00297">
    <property type="entry name" value="Nudix_NudC"/>
    <property type="match status" value="1"/>
</dbReference>
<dbReference type="Gene3D" id="3.90.79.20">
    <property type="match status" value="1"/>
</dbReference>
<dbReference type="PROSITE" id="PS51462">
    <property type="entry name" value="NUDIX"/>
    <property type="match status" value="1"/>
</dbReference>
<comment type="caution">
    <text evidence="8">Lacks conserved residue(s) required for the propagation of feature annotation.</text>
</comment>
<dbReference type="InterPro" id="IPR000086">
    <property type="entry name" value="NUDIX_hydrolase_dom"/>
</dbReference>
<dbReference type="GO" id="GO:0035529">
    <property type="term" value="F:NADH pyrophosphatase activity"/>
    <property type="evidence" value="ECO:0007669"/>
    <property type="project" value="TreeGrafter"/>
</dbReference>
<organism evidence="10 11">
    <name type="scientific">Halopseudomonas yangmingensis</name>
    <dbReference type="NCBI Taxonomy" id="1720063"/>
    <lineage>
        <taxon>Bacteria</taxon>
        <taxon>Pseudomonadati</taxon>
        <taxon>Pseudomonadota</taxon>
        <taxon>Gammaproteobacteria</taxon>
        <taxon>Pseudomonadales</taxon>
        <taxon>Pseudomonadaceae</taxon>
        <taxon>Halopseudomonas</taxon>
    </lineage>
</organism>
<feature type="binding site" evidence="8">
    <location>
        <position position="135"/>
    </location>
    <ligand>
        <name>Zn(2+)</name>
        <dbReference type="ChEBI" id="CHEBI:29105"/>
    </ligand>
</feature>
<feature type="binding site" evidence="8">
    <location>
        <position position="117"/>
    </location>
    <ligand>
        <name>Zn(2+)</name>
        <dbReference type="ChEBI" id="CHEBI:29105"/>
    </ligand>
</feature>